<gene>
    <name evidence="1" type="ordered locus">DKAM_0357</name>
</gene>
<dbReference type="Proteomes" id="UP000006903">
    <property type="component" value="Chromosome"/>
</dbReference>
<organism evidence="1 2">
    <name type="scientific">Desulfurococcus amylolyticus (strain DSM 18924 / JCM 16383 / VKM B-2413 / 1221n)</name>
    <name type="common">Desulfurococcus kamchatkensis</name>
    <dbReference type="NCBI Taxonomy" id="490899"/>
    <lineage>
        <taxon>Archaea</taxon>
        <taxon>Thermoproteota</taxon>
        <taxon>Thermoprotei</taxon>
        <taxon>Desulfurococcales</taxon>
        <taxon>Desulfurococcaceae</taxon>
        <taxon>Desulfurococcus</taxon>
    </lineage>
</organism>
<proteinExistence type="predicted"/>
<dbReference type="AlphaFoldDB" id="B8D3K2"/>
<sequence>MRIPVYNMKKHGSTESIRAIVANMGIKDIGSKIPTETPTP</sequence>
<name>B8D3K2_DESA1</name>
<dbReference type="KEGG" id="dka:DKAM_0357"/>
<evidence type="ECO:0000313" key="2">
    <source>
        <dbReference type="Proteomes" id="UP000006903"/>
    </source>
</evidence>
<dbReference type="HOGENOM" id="CLU_3282688_0_0_2"/>
<reference evidence="1 2" key="1">
    <citation type="journal article" date="2009" name="J. Bacteriol.">
        <title>Complete genome sequence of the anaerobic, protein-degrading hyperthermophilic crenarchaeon Desulfurococcus kamchatkensis.</title>
        <authorList>
            <person name="Ravin N.V."/>
            <person name="Mardanov A.V."/>
            <person name="Beletsky A.V."/>
            <person name="Kublanov I.V."/>
            <person name="Kolganova T.V."/>
            <person name="Lebedinsky A.V."/>
            <person name="Chernyh N.A."/>
            <person name="Bonch-Osmolovskaya E.A."/>
            <person name="Skryabin K.G."/>
        </authorList>
    </citation>
    <scope>NUCLEOTIDE SEQUENCE [LARGE SCALE GENOMIC DNA]</scope>
    <source>
        <strain evidence="2">DSM 18924 / JCM 16383 / VKM B-2413 / 1221n</strain>
    </source>
</reference>
<dbReference type="EMBL" id="CP001140">
    <property type="protein sequence ID" value="ACL10683.1"/>
    <property type="molecule type" value="Genomic_DNA"/>
</dbReference>
<evidence type="ECO:0000313" key="1">
    <source>
        <dbReference type="EMBL" id="ACL10683.1"/>
    </source>
</evidence>
<protein>
    <submittedName>
        <fullName evidence="1">Uncharacterized protein</fullName>
    </submittedName>
</protein>
<accession>B8D3K2</accession>